<dbReference type="PANTHER" id="PTHR23333">
    <property type="entry name" value="UBX DOMAIN CONTAINING PROTEIN"/>
    <property type="match status" value="1"/>
</dbReference>
<dbReference type="GO" id="GO:0007030">
    <property type="term" value="P:Golgi organization"/>
    <property type="evidence" value="ECO:0007669"/>
    <property type="project" value="TreeGrafter"/>
</dbReference>
<dbReference type="GO" id="GO:0005829">
    <property type="term" value="C:cytosol"/>
    <property type="evidence" value="ECO:0007669"/>
    <property type="project" value="TreeGrafter"/>
</dbReference>
<protein>
    <recommendedName>
        <fullName evidence="7">P97 cofactor p47</fullName>
    </recommendedName>
</protein>
<dbReference type="Gene3D" id="3.10.20.90">
    <property type="entry name" value="Phosphatidylinositol 3-kinase Catalytic Subunit, Chain A, domain 1"/>
    <property type="match status" value="1"/>
</dbReference>
<name>A0AAW1AK45_9HYME</name>
<dbReference type="InterPro" id="IPR000626">
    <property type="entry name" value="Ubiquitin-like_dom"/>
</dbReference>
<dbReference type="Pfam" id="PF14555">
    <property type="entry name" value="UBA_4"/>
    <property type="match status" value="1"/>
</dbReference>
<dbReference type="SUPFAM" id="SSF102848">
    <property type="entry name" value="NSFL1 (p97 ATPase) cofactor p47, SEP domain"/>
    <property type="match status" value="1"/>
</dbReference>
<dbReference type="SMART" id="SM00553">
    <property type="entry name" value="SEP"/>
    <property type="match status" value="1"/>
</dbReference>
<dbReference type="Gene3D" id="3.30.420.210">
    <property type="entry name" value="SEP domain"/>
    <property type="match status" value="1"/>
</dbReference>
<dbReference type="PROSITE" id="PS50053">
    <property type="entry name" value="UBIQUITIN_2"/>
    <property type="match status" value="1"/>
</dbReference>
<dbReference type="InterPro" id="IPR012989">
    <property type="entry name" value="SEP_domain"/>
</dbReference>
<dbReference type="Pfam" id="PF00789">
    <property type="entry name" value="UBX"/>
    <property type="match status" value="1"/>
</dbReference>
<feature type="domain" description="Ubiquitin-like" evidence="3">
    <location>
        <begin position="312"/>
        <end position="385"/>
    </location>
</feature>
<dbReference type="InterPro" id="IPR001012">
    <property type="entry name" value="UBX_dom"/>
</dbReference>
<dbReference type="PANTHER" id="PTHR23333:SF20">
    <property type="entry name" value="NSFL1 COFACTOR P47"/>
    <property type="match status" value="1"/>
</dbReference>
<proteinExistence type="predicted"/>
<evidence type="ECO:0000259" key="2">
    <source>
        <dbReference type="PROSITE" id="PS50033"/>
    </source>
</evidence>
<evidence type="ECO:0000313" key="5">
    <source>
        <dbReference type="EMBL" id="KAK9309473.1"/>
    </source>
</evidence>
<accession>A0AAW1AK45</accession>
<dbReference type="AlphaFoldDB" id="A0AAW1AK45"/>
<dbReference type="InterPro" id="IPR029071">
    <property type="entry name" value="Ubiquitin-like_domsf"/>
</dbReference>
<dbReference type="GO" id="GO:0043130">
    <property type="term" value="F:ubiquitin binding"/>
    <property type="evidence" value="ECO:0007669"/>
    <property type="project" value="TreeGrafter"/>
</dbReference>
<dbReference type="SUPFAM" id="SSF46934">
    <property type="entry name" value="UBA-like"/>
    <property type="match status" value="1"/>
</dbReference>
<dbReference type="SUPFAM" id="SSF54236">
    <property type="entry name" value="Ubiquitin-like"/>
    <property type="match status" value="1"/>
</dbReference>
<comment type="caution">
    <text evidence="5">The sequence shown here is derived from an EMBL/GenBank/DDBJ whole genome shotgun (WGS) entry which is preliminary data.</text>
</comment>
<dbReference type="GO" id="GO:0005634">
    <property type="term" value="C:nucleus"/>
    <property type="evidence" value="ECO:0007669"/>
    <property type="project" value="TreeGrafter"/>
</dbReference>
<gene>
    <name evidence="5" type="ORF">QLX08_000944</name>
</gene>
<reference evidence="5 6" key="1">
    <citation type="submission" date="2024-05" db="EMBL/GenBank/DDBJ databases">
        <title>The nuclear and mitochondrial genome assemblies of Tetragonisca angustula (Apidae: Meliponini), a tiny yet remarkable pollinator in the Neotropics.</title>
        <authorList>
            <person name="Ferrari R."/>
            <person name="Ricardo P.C."/>
            <person name="Dias F.C."/>
            <person name="Araujo N.S."/>
            <person name="Soares D.O."/>
            <person name="Zhou Q.-S."/>
            <person name="Zhu C.-D."/>
            <person name="Coutinho L."/>
            <person name="Airas M.C."/>
            <person name="Batista T.M."/>
        </authorList>
    </citation>
    <scope>NUCLEOTIDE SEQUENCE [LARGE SCALE GENOMIC DNA]</scope>
    <source>
        <strain evidence="5">ASF017062</strain>
        <tissue evidence="5">Abdomen</tissue>
    </source>
</reference>
<dbReference type="PROSITE" id="PS51399">
    <property type="entry name" value="SEP"/>
    <property type="match status" value="1"/>
</dbReference>
<dbReference type="GO" id="GO:0031468">
    <property type="term" value="P:nuclear membrane reassembly"/>
    <property type="evidence" value="ECO:0007669"/>
    <property type="project" value="TreeGrafter"/>
</dbReference>
<feature type="compositionally biased region" description="Basic and acidic residues" evidence="1">
    <location>
        <begin position="76"/>
        <end position="88"/>
    </location>
</feature>
<feature type="compositionally biased region" description="Polar residues" evidence="1">
    <location>
        <begin position="155"/>
        <end position="170"/>
    </location>
</feature>
<dbReference type="PROSITE" id="PS50033">
    <property type="entry name" value="UBX"/>
    <property type="match status" value="1"/>
</dbReference>
<dbReference type="InterPro" id="IPR009060">
    <property type="entry name" value="UBA-like_sf"/>
</dbReference>
<feature type="domain" description="SEP" evidence="4">
    <location>
        <begin position="192"/>
        <end position="257"/>
    </location>
</feature>
<sequence length="385" mass="42958">MANHDELVSQFIDTTGVEPEEARFYLELSNWQLEVAIDTFYSPPNLPSWSNESTEGSSEEERADISDKNIGSVKSSEMEGKSSKDKIKPKSKFAMLSDLKDRESSPEDEEGQAFYAGGSEHTGQQILGPGKKKDIVSDMFKSCQRQSIAAEPKPSGQQRPNTFSGTGYKLGQTSSDTEIVTATSSNHQQSNSGLITLKLWKDGFTINDSELRLYTDPENREFLETIKRGEIPPEIRQEIQGTEARLDMEDHHHETYVPPKAKVKAFSGKGHMLGSPSPATVGMTIPTDLADQAANESQAKQKLNLDESKPVTTLQIRLADGTSVKAQFNLTHTINDLRQYIITMRPQYAMREFSLLTMYPTKEITEDKTIEEAGLQNTTIIQRLK</sequence>
<keyword evidence="6" id="KW-1185">Reference proteome</keyword>
<dbReference type="CDD" id="cd14348">
    <property type="entry name" value="UBA_p47"/>
    <property type="match status" value="1"/>
</dbReference>
<dbReference type="CDD" id="cd01770">
    <property type="entry name" value="UBX_UBXN2"/>
    <property type="match status" value="1"/>
</dbReference>
<evidence type="ECO:0008006" key="7">
    <source>
        <dbReference type="Google" id="ProtNLM"/>
    </source>
</evidence>
<feature type="region of interest" description="Disordered" evidence="1">
    <location>
        <begin position="42"/>
        <end position="130"/>
    </location>
</feature>
<dbReference type="InterPro" id="IPR036241">
    <property type="entry name" value="NSFL1C_SEP_dom_sf"/>
</dbReference>
<dbReference type="GO" id="GO:0000045">
    <property type="term" value="P:autophagosome assembly"/>
    <property type="evidence" value="ECO:0007669"/>
    <property type="project" value="TreeGrafter"/>
</dbReference>
<dbReference type="SMART" id="SM00166">
    <property type="entry name" value="UBX"/>
    <property type="match status" value="1"/>
</dbReference>
<dbReference type="EMBL" id="JAWNGG020000011">
    <property type="protein sequence ID" value="KAK9309473.1"/>
    <property type="molecule type" value="Genomic_DNA"/>
</dbReference>
<feature type="region of interest" description="Disordered" evidence="1">
    <location>
        <begin position="144"/>
        <end position="170"/>
    </location>
</feature>
<organism evidence="5 6">
    <name type="scientific">Tetragonisca angustula</name>
    <dbReference type="NCBI Taxonomy" id="166442"/>
    <lineage>
        <taxon>Eukaryota</taxon>
        <taxon>Metazoa</taxon>
        <taxon>Ecdysozoa</taxon>
        <taxon>Arthropoda</taxon>
        <taxon>Hexapoda</taxon>
        <taxon>Insecta</taxon>
        <taxon>Pterygota</taxon>
        <taxon>Neoptera</taxon>
        <taxon>Endopterygota</taxon>
        <taxon>Hymenoptera</taxon>
        <taxon>Apocrita</taxon>
        <taxon>Aculeata</taxon>
        <taxon>Apoidea</taxon>
        <taxon>Anthophila</taxon>
        <taxon>Apidae</taxon>
        <taxon>Tetragonisca</taxon>
    </lineage>
</organism>
<dbReference type="GO" id="GO:0061025">
    <property type="term" value="P:membrane fusion"/>
    <property type="evidence" value="ECO:0007669"/>
    <property type="project" value="TreeGrafter"/>
</dbReference>
<evidence type="ECO:0000313" key="6">
    <source>
        <dbReference type="Proteomes" id="UP001432146"/>
    </source>
</evidence>
<dbReference type="Gene3D" id="1.10.8.10">
    <property type="entry name" value="DNA helicase RuvA subunit, C-terminal domain"/>
    <property type="match status" value="1"/>
</dbReference>
<evidence type="ECO:0000259" key="4">
    <source>
        <dbReference type="PROSITE" id="PS51399"/>
    </source>
</evidence>
<evidence type="ECO:0000256" key="1">
    <source>
        <dbReference type="SAM" id="MobiDB-lite"/>
    </source>
</evidence>
<dbReference type="Proteomes" id="UP001432146">
    <property type="component" value="Unassembled WGS sequence"/>
</dbReference>
<evidence type="ECO:0000259" key="3">
    <source>
        <dbReference type="PROSITE" id="PS50053"/>
    </source>
</evidence>
<dbReference type="Pfam" id="PF08059">
    <property type="entry name" value="SEP"/>
    <property type="match status" value="1"/>
</dbReference>
<dbReference type="GO" id="GO:0043161">
    <property type="term" value="P:proteasome-mediated ubiquitin-dependent protein catabolic process"/>
    <property type="evidence" value="ECO:0007669"/>
    <property type="project" value="TreeGrafter"/>
</dbReference>
<feature type="domain" description="UBX" evidence="2">
    <location>
        <begin position="307"/>
        <end position="383"/>
    </location>
</feature>